<organism evidence="5 6">
    <name type="scientific">Schizothecium vesticola</name>
    <dbReference type="NCBI Taxonomy" id="314040"/>
    <lineage>
        <taxon>Eukaryota</taxon>
        <taxon>Fungi</taxon>
        <taxon>Dikarya</taxon>
        <taxon>Ascomycota</taxon>
        <taxon>Pezizomycotina</taxon>
        <taxon>Sordariomycetes</taxon>
        <taxon>Sordariomycetidae</taxon>
        <taxon>Sordariales</taxon>
        <taxon>Schizotheciaceae</taxon>
        <taxon>Schizothecium</taxon>
    </lineage>
</organism>
<evidence type="ECO:0000256" key="1">
    <source>
        <dbReference type="ARBA" id="ARBA00010139"/>
    </source>
</evidence>
<gene>
    <name evidence="5" type="ORF">B0T18DRAFT_394300</name>
</gene>
<keyword evidence="6" id="KW-1185">Reference proteome</keyword>
<comment type="similarity">
    <text evidence="1">Belongs to the FAD-binding monooxygenase family.</text>
</comment>
<dbReference type="GO" id="GO:0050660">
    <property type="term" value="F:flavin adenine dinucleotide binding"/>
    <property type="evidence" value="ECO:0007669"/>
    <property type="project" value="InterPro"/>
</dbReference>
<dbReference type="AlphaFoldDB" id="A0AA40BP66"/>
<evidence type="ECO:0000313" key="5">
    <source>
        <dbReference type="EMBL" id="KAK0737907.1"/>
    </source>
</evidence>
<comment type="caution">
    <text evidence="5">The sequence shown here is derived from an EMBL/GenBank/DDBJ whole genome shotgun (WGS) entry which is preliminary data.</text>
</comment>
<dbReference type="Proteomes" id="UP001172155">
    <property type="component" value="Unassembled WGS sequence"/>
</dbReference>
<evidence type="ECO:0000313" key="6">
    <source>
        <dbReference type="Proteomes" id="UP001172155"/>
    </source>
</evidence>
<dbReference type="InterPro" id="IPR020946">
    <property type="entry name" value="Flavin_mOase-like"/>
</dbReference>
<reference evidence="5" key="1">
    <citation type="submission" date="2023-06" db="EMBL/GenBank/DDBJ databases">
        <title>Genome-scale phylogeny and comparative genomics of the fungal order Sordariales.</title>
        <authorList>
            <consortium name="Lawrence Berkeley National Laboratory"/>
            <person name="Hensen N."/>
            <person name="Bonometti L."/>
            <person name="Westerberg I."/>
            <person name="Brannstrom I.O."/>
            <person name="Guillou S."/>
            <person name="Cros-Aarteil S."/>
            <person name="Calhoun S."/>
            <person name="Haridas S."/>
            <person name="Kuo A."/>
            <person name="Mondo S."/>
            <person name="Pangilinan J."/>
            <person name="Riley R."/>
            <person name="LaButti K."/>
            <person name="Andreopoulos B."/>
            <person name="Lipzen A."/>
            <person name="Chen C."/>
            <person name="Yanf M."/>
            <person name="Daum C."/>
            <person name="Ng V."/>
            <person name="Clum A."/>
            <person name="Steindorff A."/>
            <person name="Ohm R."/>
            <person name="Martin F."/>
            <person name="Silar P."/>
            <person name="Natvig D."/>
            <person name="Lalanne C."/>
            <person name="Gautier V."/>
            <person name="Ament-velasquez S.L."/>
            <person name="Kruys A."/>
            <person name="Hutchinson M.I."/>
            <person name="Powell A.J."/>
            <person name="Barry K."/>
            <person name="Miller A.N."/>
            <person name="Grigoriev I.V."/>
            <person name="Debuchy R."/>
            <person name="Gladieux P."/>
            <person name="Thoren M.H."/>
            <person name="Johannesson H."/>
        </authorList>
    </citation>
    <scope>NUCLEOTIDE SEQUENCE</scope>
    <source>
        <strain evidence="5">SMH3187-1</strain>
    </source>
</reference>
<name>A0AA40BP66_9PEZI</name>
<keyword evidence="4" id="KW-0560">Oxidoreductase</keyword>
<sequence length="584" mass="65197">MSAPTTPPPRPPSYTQFACIGAGFSGICLGATLRRWHNITSLRLFDASPSLGGTWFLNRYPGAACDVPSALYSYSFAPNPRWTRILATGPELHAYLVRVAADYDLLDKMSFRSAVERAEWHEERARWVLTVRDLDADATFTHECQFLFSGTGHFSKPRELDVPGLENFRGVAMHSARWRDEVELEGKKVVVFGNGCTATQIVPALVKLGVERVTQIVRAKHWIMPPVDETVPRWAREVLQWMPGMLALQRFIVFCVAEIAYLSFPVRNRRFRSWNQSRSEAYMKATAPEKYWGMLIPDFEFGCKRRVFDTGYLEALDRENVILTDEPAVEVVENGVRLRSGEVVDADIIVLANGFEMNELLEGVEVVGVGGETLHGKWEKIGGLGAYKTFCVAGFPNFYLLLGPNSATAHTSNVIWIENAVNHSLRVIKPLLEGQASVAEVKPEAEEAYIDKVQGGLQKMIWSSPQCQSWYNKELDAPVEVAGKKTQRWNGMLYPWSSGHFWWACLFPSKADWVFRGPPTKSTIAKRRSSKTWLAFFTAIALSGVAVSRWTDGHPESSFSVAVTAVLGKLIGSLHGSGLTLGAW</sequence>
<protein>
    <recommendedName>
        <fullName evidence="7">L-ornithine N(5)-oxygenase</fullName>
    </recommendedName>
</protein>
<dbReference type="InterPro" id="IPR051209">
    <property type="entry name" value="FAD-bind_Monooxygenase_sf"/>
</dbReference>
<evidence type="ECO:0008006" key="7">
    <source>
        <dbReference type="Google" id="ProtNLM"/>
    </source>
</evidence>
<dbReference type="PANTHER" id="PTHR42877:SF10">
    <property type="entry name" value="L-ORNITHINE N(5)-OXYGENASE"/>
    <property type="match status" value="1"/>
</dbReference>
<dbReference type="EMBL" id="JAUKUD010000007">
    <property type="protein sequence ID" value="KAK0737907.1"/>
    <property type="molecule type" value="Genomic_DNA"/>
</dbReference>
<dbReference type="GO" id="GO:0004499">
    <property type="term" value="F:N,N-dimethylaniline monooxygenase activity"/>
    <property type="evidence" value="ECO:0007669"/>
    <property type="project" value="InterPro"/>
</dbReference>
<accession>A0AA40BP66</accession>
<dbReference type="Pfam" id="PF13450">
    <property type="entry name" value="NAD_binding_8"/>
    <property type="match status" value="1"/>
</dbReference>
<dbReference type="Gene3D" id="3.50.50.60">
    <property type="entry name" value="FAD/NAD(P)-binding domain"/>
    <property type="match status" value="2"/>
</dbReference>
<evidence type="ECO:0000256" key="4">
    <source>
        <dbReference type="ARBA" id="ARBA00023002"/>
    </source>
</evidence>
<keyword evidence="3" id="KW-0274">FAD</keyword>
<evidence type="ECO:0000256" key="3">
    <source>
        <dbReference type="ARBA" id="ARBA00022827"/>
    </source>
</evidence>
<dbReference type="SUPFAM" id="SSF51905">
    <property type="entry name" value="FAD/NAD(P)-binding domain"/>
    <property type="match status" value="2"/>
</dbReference>
<keyword evidence="2" id="KW-0285">Flavoprotein</keyword>
<proteinExistence type="inferred from homology"/>
<dbReference type="InterPro" id="IPR036188">
    <property type="entry name" value="FAD/NAD-bd_sf"/>
</dbReference>
<dbReference type="GO" id="GO:0050661">
    <property type="term" value="F:NADP binding"/>
    <property type="evidence" value="ECO:0007669"/>
    <property type="project" value="InterPro"/>
</dbReference>
<dbReference type="Pfam" id="PF00743">
    <property type="entry name" value="FMO-like"/>
    <property type="match status" value="1"/>
</dbReference>
<dbReference type="PANTHER" id="PTHR42877">
    <property type="entry name" value="L-ORNITHINE N(5)-MONOOXYGENASE-RELATED"/>
    <property type="match status" value="1"/>
</dbReference>
<evidence type="ECO:0000256" key="2">
    <source>
        <dbReference type="ARBA" id="ARBA00022630"/>
    </source>
</evidence>